<dbReference type="AlphaFoldDB" id="A0A256GFH8"/>
<dbReference type="Pfam" id="PF01144">
    <property type="entry name" value="CoA_trans"/>
    <property type="match status" value="1"/>
</dbReference>
<dbReference type="InterPro" id="IPR037171">
    <property type="entry name" value="NagB/RpiA_transferase-like"/>
</dbReference>
<dbReference type="RefSeq" id="WP_094515281.1">
    <property type="nucleotide sequence ID" value="NZ_JBHEEP010000020.1"/>
</dbReference>
<protein>
    <submittedName>
        <fullName evidence="1">Coenzyme A transferase family protein</fullName>
    </submittedName>
</protein>
<gene>
    <name evidence="1" type="ORF">CES86_3961</name>
</gene>
<organism evidence="1 2">
    <name type="scientific">Brucella lupini</name>
    <dbReference type="NCBI Taxonomy" id="255457"/>
    <lineage>
        <taxon>Bacteria</taxon>
        <taxon>Pseudomonadati</taxon>
        <taxon>Pseudomonadota</taxon>
        <taxon>Alphaproteobacteria</taxon>
        <taxon>Hyphomicrobiales</taxon>
        <taxon>Brucellaceae</taxon>
        <taxon>Brucella/Ochrobactrum group</taxon>
        <taxon>Brucella</taxon>
    </lineage>
</organism>
<name>A0A256GFH8_9HYPH</name>
<dbReference type="SUPFAM" id="SSF100950">
    <property type="entry name" value="NagB/RpiA/CoA transferase-like"/>
    <property type="match status" value="1"/>
</dbReference>
<dbReference type="Gene3D" id="3.40.1080.10">
    <property type="entry name" value="Glutaconate Coenzyme A-transferase"/>
    <property type="match status" value="1"/>
</dbReference>
<dbReference type="GO" id="GO:0008410">
    <property type="term" value="F:CoA-transferase activity"/>
    <property type="evidence" value="ECO:0007669"/>
    <property type="project" value="InterPro"/>
</dbReference>
<keyword evidence="1" id="KW-0808">Transferase</keyword>
<dbReference type="SMART" id="SM00882">
    <property type="entry name" value="CoA_trans"/>
    <property type="match status" value="1"/>
</dbReference>
<proteinExistence type="predicted"/>
<dbReference type="EMBL" id="NNRN01000056">
    <property type="protein sequence ID" value="OYR25907.1"/>
    <property type="molecule type" value="Genomic_DNA"/>
</dbReference>
<dbReference type="InterPro" id="IPR004165">
    <property type="entry name" value="CoA_trans_fam_I"/>
</dbReference>
<reference evidence="1 2" key="1">
    <citation type="submission" date="2017-07" db="EMBL/GenBank/DDBJ databases">
        <title>Draft genome of Ochrobactrum lupini type strain LUP21.</title>
        <authorList>
            <person name="Krzyzanowska D.M."/>
            <person name="Jafra S."/>
        </authorList>
    </citation>
    <scope>NUCLEOTIDE SEQUENCE [LARGE SCALE GENOMIC DNA]</scope>
    <source>
        <strain evidence="1 2">LUP21</strain>
    </source>
</reference>
<evidence type="ECO:0000313" key="1">
    <source>
        <dbReference type="EMBL" id="OYR25907.1"/>
    </source>
</evidence>
<sequence length="311" mass="34708">MAHSKLVSLDEAVASVHDGMSITAGGFAHSHQPMAFFRALMRTGVKDLTIMGVAECWVAEWLAAAGMLRRAYFSNFMFEGFGRCRRFSEGIENGTIEAEDHSHFGMVMRFMAAGLGLPFMPMRSQAGTDIMNVRGFENPSDKARMFQSPFDGEMLSLISPLKPDIAVIHAARADELGNVELYGTTSVIEEQVRAAAMVIVTVEEIVSTDEIRRNPQATLIPGMMVDKLVHLPYGAFPLGVYGYYEYDNAALAEYYEASRSPETTRLWLDKWVHGIKSHWEYLDAHGASRLLARRTDPHLGYKYDIPEEVAI</sequence>
<accession>A0A256GFH8</accession>
<evidence type="ECO:0000313" key="2">
    <source>
        <dbReference type="Proteomes" id="UP000216363"/>
    </source>
</evidence>
<dbReference type="PANTHER" id="PTHR43293">
    <property type="entry name" value="ACETATE COA-TRANSFERASE YDIF"/>
    <property type="match status" value="1"/>
</dbReference>
<dbReference type="Gene3D" id="3.30.30.40">
    <property type="match status" value="1"/>
</dbReference>
<dbReference type="PANTHER" id="PTHR43293:SF3">
    <property type="entry name" value="CHOLESTEROL RING-CLEAVING HYDROLASE IPDB SUBUNIT"/>
    <property type="match status" value="1"/>
</dbReference>
<comment type="caution">
    <text evidence="1">The sequence shown here is derived from an EMBL/GenBank/DDBJ whole genome shotgun (WGS) entry which is preliminary data.</text>
</comment>
<dbReference type="Proteomes" id="UP000216363">
    <property type="component" value="Unassembled WGS sequence"/>
</dbReference>